<dbReference type="InterPro" id="IPR013718">
    <property type="entry name" value="COQ9_C"/>
</dbReference>
<evidence type="ECO:0000259" key="10">
    <source>
        <dbReference type="Pfam" id="PF08511"/>
    </source>
</evidence>
<keyword evidence="5" id="KW-0809">Transit peptide</keyword>
<evidence type="ECO:0000256" key="9">
    <source>
        <dbReference type="SAM" id="MobiDB-lite"/>
    </source>
</evidence>
<dbReference type="Pfam" id="PF21392">
    <property type="entry name" value="COQ9_N"/>
    <property type="match status" value="1"/>
</dbReference>
<keyword evidence="7" id="KW-0496">Mitochondrion</keyword>
<keyword evidence="13" id="KW-1185">Reference proteome</keyword>
<dbReference type="GO" id="GO:0055105">
    <property type="term" value="F:ubiquitin-protein transferase inhibitor activity"/>
    <property type="evidence" value="ECO:0007669"/>
    <property type="project" value="TreeGrafter"/>
</dbReference>
<protein>
    <recommendedName>
        <fullName evidence="14">Ubiquinone biosynthesis protein</fullName>
    </recommendedName>
</protein>
<dbReference type="InterPro" id="IPR019516">
    <property type="entry name" value="Glomulin/ALF4"/>
</dbReference>
<feature type="compositionally biased region" description="Gly residues" evidence="9">
    <location>
        <begin position="678"/>
        <end position="693"/>
    </location>
</feature>
<keyword evidence="4" id="KW-0831">Ubiquinone biosynthesis</keyword>
<dbReference type="FunFam" id="1.10.357.10:FF:000004">
    <property type="entry name" value="Ubiquinone biosynthesis protein COQ9, mitochondrial"/>
    <property type="match status" value="1"/>
</dbReference>
<evidence type="ECO:0000256" key="1">
    <source>
        <dbReference type="ARBA" id="ARBA00004173"/>
    </source>
</evidence>
<feature type="domain" description="COQ9 C-terminal" evidence="10">
    <location>
        <begin position="817"/>
        <end position="887"/>
    </location>
</feature>
<evidence type="ECO:0000256" key="5">
    <source>
        <dbReference type="ARBA" id="ARBA00022946"/>
    </source>
</evidence>
<feature type="domain" description="Ubiquinone biosynthesis protein COQ9 HTH" evidence="11">
    <location>
        <begin position="706"/>
        <end position="733"/>
    </location>
</feature>
<proteinExistence type="inferred from homology"/>
<comment type="function">
    <text evidence="8">Membrane-associated protein that warps the membrane surface to access and bind aromatic isoprenes with high specificity, including ubiquinone (CoQ) isoprene intermediates and presents them directly to COQ7, therefore facilitating the COQ7-mediated hydroxylase step. Participates in the biosynthesis of coenzyme Q, also named ubiquinone, an essential lipid-soluble electron transporter for aerobic cellular respiration.</text>
</comment>
<dbReference type="EMBL" id="JAMKOV010000013">
    <property type="protein sequence ID" value="KAI8037107.1"/>
    <property type="molecule type" value="Genomic_DNA"/>
</dbReference>
<dbReference type="Gene3D" id="1.10.357.10">
    <property type="entry name" value="Tetracycline Repressor, domain 2"/>
    <property type="match status" value="1"/>
</dbReference>
<reference evidence="12" key="1">
    <citation type="journal article" date="2023" name="Genome Biol. Evol.">
        <title>Long-read-based Genome Assembly of Drosophila gunungcola Reveals Fewer Chemosensory Genes in Flower-breeding Species.</title>
        <authorList>
            <person name="Negi A."/>
            <person name="Liao B.Y."/>
            <person name="Yeh S.D."/>
        </authorList>
    </citation>
    <scope>NUCLEOTIDE SEQUENCE</scope>
    <source>
        <strain evidence="12">Sukarami</strain>
    </source>
</reference>
<dbReference type="InterPro" id="IPR012762">
    <property type="entry name" value="Ubiq_biosynth_COQ9"/>
</dbReference>
<evidence type="ECO:0008006" key="14">
    <source>
        <dbReference type="Google" id="ProtNLM"/>
    </source>
</evidence>
<evidence type="ECO:0000256" key="2">
    <source>
        <dbReference type="ARBA" id="ARBA00004749"/>
    </source>
</evidence>
<comment type="caution">
    <text evidence="12">The sequence shown here is derived from an EMBL/GenBank/DDBJ whole genome shotgun (WGS) entry which is preliminary data.</text>
</comment>
<name>A0A9P9YHL7_9MUSC</name>
<dbReference type="GO" id="GO:0006744">
    <property type="term" value="P:ubiquinone biosynthetic process"/>
    <property type="evidence" value="ECO:0007669"/>
    <property type="project" value="UniProtKB-KW"/>
</dbReference>
<dbReference type="NCBIfam" id="TIGR02396">
    <property type="entry name" value="diverge_rpsU"/>
    <property type="match status" value="1"/>
</dbReference>
<dbReference type="PANTHER" id="PTHR15430">
    <property type="entry name" value="GLOMULIN"/>
    <property type="match status" value="1"/>
</dbReference>
<comment type="pathway">
    <text evidence="2">Cofactor biosynthesis; ubiquinone biosynthesis.</text>
</comment>
<dbReference type="Pfam" id="PF08511">
    <property type="entry name" value="COQ9"/>
    <property type="match status" value="1"/>
</dbReference>
<feature type="compositionally biased region" description="Basic and acidic residues" evidence="9">
    <location>
        <begin position="646"/>
        <end position="669"/>
    </location>
</feature>
<dbReference type="InterPro" id="IPR048674">
    <property type="entry name" value="COQ9_HTH"/>
</dbReference>
<evidence type="ECO:0000313" key="12">
    <source>
        <dbReference type="EMBL" id="KAI8037107.1"/>
    </source>
</evidence>
<comment type="similarity">
    <text evidence="3">Belongs to the COQ9 family.</text>
</comment>
<dbReference type="PANTHER" id="PTHR15430:SF1">
    <property type="entry name" value="GLOMULIN"/>
    <property type="match status" value="1"/>
</dbReference>
<dbReference type="GO" id="GO:0005739">
    <property type="term" value="C:mitochondrion"/>
    <property type="evidence" value="ECO:0007669"/>
    <property type="project" value="UniProtKB-SubCell"/>
</dbReference>
<evidence type="ECO:0000256" key="4">
    <source>
        <dbReference type="ARBA" id="ARBA00022688"/>
    </source>
</evidence>
<evidence type="ECO:0000256" key="8">
    <source>
        <dbReference type="ARBA" id="ARBA00058104"/>
    </source>
</evidence>
<organism evidence="12 13">
    <name type="scientific">Drosophila gunungcola</name>
    <name type="common">fruit fly</name>
    <dbReference type="NCBI Taxonomy" id="103775"/>
    <lineage>
        <taxon>Eukaryota</taxon>
        <taxon>Metazoa</taxon>
        <taxon>Ecdysozoa</taxon>
        <taxon>Arthropoda</taxon>
        <taxon>Hexapoda</taxon>
        <taxon>Insecta</taxon>
        <taxon>Pterygota</taxon>
        <taxon>Neoptera</taxon>
        <taxon>Endopterygota</taxon>
        <taxon>Diptera</taxon>
        <taxon>Brachycera</taxon>
        <taxon>Muscomorpha</taxon>
        <taxon>Ephydroidea</taxon>
        <taxon>Drosophilidae</taxon>
        <taxon>Drosophila</taxon>
        <taxon>Sophophora</taxon>
    </lineage>
</organism>
<feature type="region of interest" description="Disordered" evidence="9">
    <location>
        <begin position="646"/>
        <end position="699"/>
    </location>
</feature>
<dbReference type="AlphaFoldDB" id="A0A9P9YHL7"/>
<comment type="subcellular location">
    <subcellularLocation>
        <location evidence="1">Mitochondrion</location>
    </subcellularLocation>
</comment>
<sequence length="923" mass="104158">MQEQDMEVDMADAVEASNLLQLVKQLLLEKAYDGVRMLFQSAQESERNTRLLPHIAMQLYHDVCSENLCDEVNAQEPELFDCSDELLKLLAKFAPLQELMLELMERLEESSSLNVFGGYLRALQVVLQRQGRDKPQAVEWSLQSILTKLRELPLPNYLSEGYDEAQARLIEQNEQVEDLLAHYITVGLFRQPLCSEILQQDVRSPSQIFRDCGLNRRNVFTCFFTQLLGRPLALLEMSHVKEDLTRTYVQQVTEGLSQDISHCLGDPFYLLNLVEQRARWQRKLDAAKGVYEMSCRNVFLIEEKLPLHAVAMYYHSLFVGNQLPATAPRIYAPLFLFESIVYLAEVLLKQQEPPLQYCGLRLVEHLLSTLVDPVPSSSLHLDVHKRFCEALCKIVGYSPQVALRQLGLHVLRQYVLVFDDHGKYLILKNLLETLQHDGLMGYLGGMYKDLVDKALDESGPLPEVYSGKMFREMLLLCVCVLPHDVKSDLLLHADRLCHALNILRYFAVRDKKDVTGFWQSLPDIVKRLLDPLGKALNFSMAHYKAYKERVEKGQSASDDELMQRQLNMLAVNITNSGMAGGDGDSRLPDIGRQEKLDVLASSITSLETLQSLYLIANAQSSRLAPLQPRPLTFLLARSYAKDEKTTNLDDFRAREEQRERERDAADEAAAKATQKESGAGGGVGGVGATGSGGQQDDAKQAKVDAIRAKILDAALQHVPQQGWSRQAIVLGAEESGYPSVVHGMFPEGGFALVSHFNGKCNAQLVESLQQRTDGGKQAVEDPLDFLVQAVRQRLEMVTPYKQQWPQAMALMAQPQHAPTALAQVLTLVDDICYYSGDRSVDFGWYTRRVGLATIMKMTELYFLQDTSQGHTQTWEFLKNRMDEAVQLQIMLSQTEGMTHTFQRSFNSAFITARNILGLGYNRN</sequence>
<evidence type="ECO:0000313" key="13">
    <source>
        <dbReference type="Proteomes" id="UP001059596"/>
    </source>
</evidence>
<dbReference type="GO" id="GO:0008289">
    <property type="term" value="F:lipid binding"/>
    <property type="evidence" value="ECO:0007669"/>
    <property type="project" value="UniProtKB-KW"/>
</dbReference>
<keyword evidence="6" id="KW-0446">Lipid-binding</keyword>
<gene>
    <name evidence="12" type="ORF">M5D96_009854</name>
</gene>
<dbReference type="Pfam" id="PF08568">
    <property type="entry name" value="Kinetochor_Ybp2"/>
    <property type="match status" value="1"/>
</dbReference>
<evidence type="ECO:0000256" key="6">
    <source>
        <dbReference type="ARBA" id="ARBA00023121"/>
    </source>
</evidence>
<dbReference type="InterPro" id="IPR013877">
    <property type="entry name" value="YAP-bd/ALF4/Glomulin"/>
</dbReference>
<dbReference type="Proteomes" id="UP001059596">
    <property type="component" value="Unassembled WGS sequence"/>
</dbReference>
<evidence type="ECO:0000256" key="3">
    <source>
        <dbReference type="ARBA" id="ARBA00010766"/>
    </source>
</evidence>
<evidence type="ECO:0000259" key="11">
    <source>
        <dbReference type="Pfam" id="PF21392"/>
    </source>
</evidence>
<accession>A0A9P9YHL7</accession>
<evidence type="ECO:0000256" key="7">
    <source>
        <dbReference type="ARBA" id="ARBA00023128"/>
    </source>
</evidence>